<keyword evidence="3" id="KW-1185">Reference proteome</keyword>
<protein>
    <submittedName>
        <fullName evidence="2">Uncharacterized protein</fullName>
    </submittedName>
</protein>
<sequence>MSLHVQQFFDDVLALPFDDHAVIGNSYYAAPQSDSPLRLRIDFAPTIRHGEYDGLRLRVIHPDQGVVDLAILTFADHGTFTRRDAARGVKPGSDGYAVVRDWHNQRAGERLWEGTDGTGLRTAIEQYARMWFPAASAPASARPAAARPALPKPATAQGSGTAPRTR</sequence>
<comment type="caution">
    <text evidence="2">The sequence shown here is derived from an EMBL/GenBank/DDBJ whole genome shotgun (WGS) entry which is preliminary data.</text>
</comment>
<feature type="compositionally biased region" description="Low complexity" evidence="1">
    <location>
        <begin position="141"/>
        <end position="156"/>
    </location>
</feature>
<dbReference type="Proteomes" id="UP001216579">
    <property type="component" value="Unassembled WGS sequence"/>
</dbReference>
<evidence type="ECO:0000313" key="3">
    <source>
        <dbReference type="Proteomes" id="UP001216579"/>
    </source>
</evidence>
<feature type="region of interest" description="Disordered" evidence="1">
    <location>
        <begin position="141"/>
        <end position="166"/>
    </location>
</feature>
<name>A0ABT5ZRM2_9ACTN</name>
<evidence type="ECO:0000256" key="1">
    <source>
        <dbReference type="SAM" id="MobiDB-lite"/>
    </source>
</evidence>
<dbReference type="EMBL" id="JARJBC010000017">
    <property type="protein sequence ID" value="MDF3292447.1"/>
    <property type="molecule type" value="Genomic_DNA"/>
</dbReference>
<organism evidence="2 3">
    <name type="scientific">Streptomyces silvisoli</name>
    <dbReference type="NCBI Taxonomy" id="3034235"/>
    <lineage>
        <taxon>Bacteria</taxon>
        <taxon>Bacillati</taxon>
        <taxon>Actinomycetota</taxon>
        <taxon>Actinomycetes</taxon>
        <taxon>Kitasatosporales</taxon>
        <taxon>Streptomycetaceae</taxon>
        <taxon>Streptomyces</taxon>
    </lineage>
</organism>
<reference evidence="2 3" key="1">
    <citation type="submission" date="2023-03" db="EMBL/GenBank/DDBJ databases">
        <title>Draft genome sequence of Streptomyces sp. RB6PN23 isolated from peat swamp forest in Thailand.</title>
        <authorList>
            <person name="Klaysubun C."/>
            <person name="Duangmal K."/>
        </authorList>
    </citation>
    <scope>NUCLEOTIDE SEQUENCE [LARGE SCALE GENOMIC DNA]</scope>
    <source>
        <strain evidence="2 3">RB6PN23</strain>
    </source>
</reference>
<dbReference type="RefSeq" id="WP_276095505.1">
    <property type="nucleotide sequence ID" value="NZ_JARJBC010000017.1"/>
</dbReference>
<accession>A0ABT5ZRM2</accession>
<feature type="compositionally biased region" description="Polar residues" evidence="1">
    <location>
        <begin position="157"/>
        <end position="166"/>
    </location>
</feature>
<proteinExistence type="predicted"/>
<evidence type="ECO:0000313" key="2">
    <source>
        <dbReference type="EMBL" id="MDF3292447.1"/>
    </source>
</evidence>
<gene>
    <name evidence="2" type="ORF">P3G67_25085</name>
</gene>